<sequence>MKKLFTLTMICLFGFCGPLAYPSAADPAPVKFPGEVEKAQLQVVFGNDRMQQTFRTDFLPVDAFESLEFPLGIEKLREQFTEGELCKVSITVTVRVGIDSSYAEASMTVSDVSCDLVAATIKRMKSQLLAALK</sequence>
<feature type="chain" id="PRO_5002667527" description="Lipoprotein" evidence="1">
    <location>
        <begin position="21"/>
        <end position="133"/>
    </location>
</feature>
<dbReference type="HOGENOM" id="CLU_1905139_0_0_10"/>
<dbReference type="EMBL" id="CP001712">
    <property type="protein sequence ID" value="EAR14703.1"/>
    <property type="molecule type" value="Genomic_DNA"/>
</dbReference>
<keyword evidence="1" id="KW-0732">Signal</keyword>
<name>A4CM11_ROBBH</name>
<organism evidence="2 3">
    <name type="scientific">Robiginitalea biformata (strain ATCC BAA-864 / DSM 15991 / KCTC 12146 / HTCC2501)</name>
    <dbReference type="NCBI Taxonomy" id="313596"/>
    <lineage>
        <taxon>Bacteria</taxon>
        <taxon>Pseudomonadati</taxon>
        <taxon>Bacteroidota</taxon>
        <taxon>Flavobacteriia</taxon>
        <taxon>Flavobacteriales</taxon>
        <taxon>Flavobacteriaceae</taxon>
        <taxon>Robiginitalea</taxon>
    </lineage>
</organism>
<keyword evidence="3" id="KW-1185">Reference proteome</keyword>
<reference evidence="2 3" key="1">
    <citation type="journal article" date="2009" name="J. Bacteriol.">
        <title>Complete genome sequence of Robiginitalea biformata HTCC2501.</title>
        <authorList>
            <person name="Oh H.M."/>
            <person name="Giovannoni S.J."/>
            <person name="Lee K."/>
            <person name="Ferriera S."/>
            <person name="Johnson J."/>
            <person name="Cho J.C."/>
        </authorList>
    </citation>
    <scope>NUCLEOTIDE SEQUENCE [LARGE SCALE GENOMIC DNA]</scope>
    <source>
        <strain evidence="3">ATCC BAA-864 / HTCC2501 / KCTC 12146</strain>
    </source>
</reference>
<feature type="signal peptide" evidence="1">
    <location>
        <begin position="1"/>
        <end position="20"/>
    </location>
</feature>
<dbReference type="KEGG" id="rbi:RB2501_10272"/>
<dbReference type="RefSeq" id="WP_015754024.1">
    <property type="nucleotide sequence ID" value="NC_013222.1"/>
</dbReference>
<gene>
    <name evidence="2" type="ordered locus">RB2501_10272</name>
</gene>
<evidence type="ECO:0000256" key="1">
    <source>
        <dbReference type="SAM" id="SignalP"/>
    </source>
</evidence>
<proteinExistence type="predicted"/>
<dbReference type="STRING" id="313596.RB2501_10272"/>
<evidence type="ECO:0000313" key="3">
    <source>
        <dbReference type="Proteomes" id="UP000009049"/>
    </source>
</evidence>
<dbReference type="AlphaFoldDB" id="A4CM11"/>
<protein>
    <recommendedName>
        <fullName evidence="4">Lipoprotein</fullName>
    </recommendedName>
</protein>
<evidence type="ECO:0000313" key="2">
    <source>
        <dbReference type="EMBL" id="EAR14703.1"/>
    </source>
</evidence>
<evidence type="ECO:0008006" key="4">
    <source>
        <dbReference type="Google" id="ProtNLM"/>
    </source>
</evidence>
<accession>A4CM11</accession>
<dbReference type="Proteomes" id="UP000009049">
    <property type="component" value="Chromosome"/>
</dbReference>